<dbReference type="EMBL" id="QUSY01000591">
    <property type="protein sequence ID" value="RHY28401.1"/>
    <property type="molecule type" value="Genomic_DNA"/>
</dbReference>
<evidence type="ECO:0000313" key="2">
    <source>
        <dbReference type="EMBL" id="RHY28401.1"/>
    </source>
</evidence>
<evidence type="ECO:0000313" key="3">
    <source>
        <dbReference type="Proteomes" id="UP000285060"/>
    </source>
</evidence>
<protein>
    <submittedName>
        <fullName evidence="2">Uncharacterized protein</fullName>
    </submittedName>
</protein>
<feature type="chain" id="PRO_5018551024" evidence="1">
    <location>
        <begin position="27"/>
        <end position="206"/>
    </location>
</feature>
<name>A0A3R6VVL2_9STRA</name>
<sequence>MRGPQPSFYISAAMKFLAGLVHVAVASQVVFDSRDPLAKGALGTPVSRKHGAAVQFRTPSAAEAACGAAGLTVDHVTFTVDTSNMDEDPSLWLQVDLCPSVNDMPNCTKSDKSARIPIDRFAKRVPFEWFPASPIVLDPLTSYWFTVLSNGENEKMLPMWMDGAKEFTSINDPDDYVLTAYTKGGSWYVNAPFGDRTVPSMQVYTN</sequence>
<accession>A0A3R6VVL2</accession>
<organism evidence="2 3">
    <name type="scientific">Aphanomyces invadans</name>
    <dbReference type="NCBI Taxonomy" id="157072"/>
    <lineage>
        <taxon>Eukaryota</taxon>
        <taxon>Sar</taxon>
        <taxon>Stramenopiles</taxon>
        <taxon>Oomycota</taxon>
        <taxon>Saprolegniomycetes</taxon>
        <taxon>Saprolegniales</taxon>
        <taxon>Verrucalvaceae</taxon>
        <taxon>Aphanomyces</taxon>
    </lineage>
</organism>
<reference evidence="2 3" key="1">
    <citation type="submission" date="2018-08" db="EMBL/GenBank/DDBJ databases">
        <title>Aphanomyces genome sequencing and annotation.</title>
        <authorList>
            <person name="Minardi D."/>
            <person name="Oidtmann B."/>
            <person name="Van Der Giezen M."/>
            <person name="Studholme D.J."/>
        </authorList>
    </citation>
    <scope>NUCLEOTIDE SEQUENCE [LARGE SCALE GENOMIC DNA]</scope>
    <source>
        <strain evidence="2 3">NJM0002</strain>
    </source>
</reference>
<gene>
    <name evidence="2" type="ORF">DYB32_006001</name>
</gene>
<dbReference type="VEuPathDB" id="FungiDB:H310_13384"/>
<dbReference type="Proteomes" id="UP000285060">
    <property type="component" value="Unassembled WGS sequence"/>
</dbReference>
<feature type="signal peptide" evidence="1">
    <location>
        <begin position="1"/>
        <end position="26"/>
    </location>
</feature>
<keyword evidence="3" id="KW-1185">Reference proteome</keyword>
<evidence type="ECO:0000256" key="1">
    <source>
        <dbReference type="SAM" id="SignalP"/>
    </source>
</evidence>
<dbReference type="AlphaFoldDB" id="A0A3R6VVL2"/>
<proteinExistence type="predicted"/>
<comment type="caution">
    <text evidence="2">The sequence shown here is derived from an EMBL/GenBank/DDBJ whole genome shotgun (WGS) entry which is preliminary data.</text>
</comment>
<keyword evidence="1" id="KW-0732">Signal</keyword>